<dbReference type="OrthoDB" id="9803968at2"/>
<dbReference type="PATRIC" id="fig|1129794.4.peg.1350"/>
<accession>K7AT71</accession>
<dbReference type="STRING" id="1129794.C427_1365"/>
<reference evidence="2 3" key="1">
    <citation type="journal article" date="2013" name="Genome Announc.">
        <title>Complete Genome Sequence of Glaciecola psychrophila Strain 170T.</title>
        <authorList>
            <person name="Yin J."/>
            <person name="Chen J."/>
            <person name="Liu G."/>
            <person name="Yu Y."/>
            <person name="Song L."/>
            <person name="Wang X."/>
            <person name="Qu X."/>
        </authorList>
    </citation>
    <scope>NUCLEOTIDE SEQUENCE [LARGE SCALE GENOMIC DNA]</scope>
    <source>
        <strain evidence="2 3">170</strain>
    </source>
</reference>
<feature type="domain" description="AMP-dependent synthetase/ligase" evidence="1">
    <location>
        <begin position="28"/>
        <end position="116"/>
    </location>
</feature>
<dbReference type="SUPFAM" id="SSF56801">
    <property type="entry name" value="Acetyl-CoA synthetase-like"/>
    <property type="match status" value="1"/>
</dbReference>
<evidence type="ECO:0000259" key="1">
    <source>
        <dbReference type="Pfam" id="PF00501"/>
    </source>
</evidence>
<evidence type="ECO:0000313" key="3">
    <source>
        <dbReference type="Proteomes" id="UP000011864"/>
    </source>
</evidence>
<evidence type="ECO:0000313" key="2">
    <source>
        <dbReference type="EMBL" id="AGH43474.1"/>
    </source>
</evidence>
<dbReference type="eggNOG" id="COG0318">
    <property type="taxonomic scope" value="Bacteria"/>
</dbReference>
<dbReference type="KEGG" id="gps:C427_1365"/>
<dbReference type="PANTHER" id="PTHR43767">
    <property type="entry name" value="LONG-CHAIN-FATTY-ACID--COA LIGASE"/>
    <property type="match status" value="1"/>
</dbReference>
<dbReference type="Gene3D" id="3.40.50.12780">
    <property type="entry name" value="N-terminal domain of ligase-like"/>
    <property type="match status" value="1"/>
</dbReference>
<dbReference type="PANTHER" id="PTHR43767:SF11">
    <property type="entry name" value="MEDIUM-CHAIN-FATTY-ACID--COA LIGASE"/>
    <property type="match status" value="1"/>
</dbReference>
<dbReference type="RefSeq" id="WP_007639485.1">
    <property type="nucleotide sequence ID" value="NC_020514.1"/>
</dbReference>
<dbReference type="EMBL" id="CP003837">
    <property type="protein sequence ID" value="AGH43474.1"/>
    <property type="molecule type" value="Genomic_DNA"/>
</dbReference>
<protein>
    <recommendedName>
        <fullName evidence="1">AMP-dependent synthetase/ligase domain-containing protein</fullName>
    </recommendedName>
</protein>
<dbReference type="InterPro" id="IPR050237">
    <property type="entry name" value="ATP-dep_AMP-bd_enzyme"/>
</dbReference>
<dbReference type="Pfam" id="PF00501">
    <property type="entry name" value="AMP-binding"/>
    <property type="match status" value="1"/>
</dbReference>
<proteinExistence type="predicted"/>
<name>K7AT71_9ALTE</name>
<gene>
    <name evidence="2" type="ORF">C427_1365</name>
</gene>
<organism evidence="2 3">
    <name type="scientific">Paraglaciecola psychrophila 170</name>
    <dbReference type="NCBI Taxonomy" id="1129794"/>
    <lineage>
        <taxon>Bacteria</taxon>
        <taxon>Pseudomonadati</taxon>
        <taxon>Pseudomonadota</taxon>
        <taxon>Gammaproteobacteria</taxon>
        <taxon>Alteromonadales</taxon>
        <taxon>Alteromonadaceae</taxon>
        <taxon>Paraglaciecola</taxon>
    </lineage>
</organism>
<dbReference type="InterPro" id="IPR000873">
    <property type="entry name" value="AMP-dep_synth/lig_dom"/>
</dbReference>
<keyword evidence="3" id="KW-1185">Reference proteome</keyword>
<dbReference type="HOGENOM" id="CLU_153596_0_0_6"/>
<sequence>MLQLVPNKELNISDILSHMSRVHAKQHVVSLNADGQVQRIHYQGLVDRVAQLANALQRLNIQDGDCISTLAWNAQRHMEIYFAVPCLGAICHTVTPRLYSEQLTYILQDARCRWLIQCLSP</sequence>
<dbReference type="InterPro" id="IPR042099">
    <property type="entry name" value="ANL_N_sf"/>
</dbReference>
<dbReference type="Proteomes" id="UP000011864">
    <property type="component" value="Chromosome"/>
</dbReference>
<dbReference type="AlphaFoldDB" id="K7AT71"/>